<dbReference type="AlphaFoldDB" id="A0A847RRB7"/>
<name>A0A847RRB7_9BACT</name>
<dbReference type="Gene3D" id="3.40.1360.10">
    <property type="match status" value="1"/>
</dbReference>
<dbReference type="Pfam" id="PF13155">
    <property type="entry name" value="Toprim_2"/>
    <property type="match status" value="1"/>
</dbReference>
<keyword evidence="4" id="KW-1185">Reference proteome</keyword>
<reference evidence="3 4" key="1">
    <citation type="submission" date="2020-04" db="EMBL/GenBank/DDBJ databases">
        <authorList>
            <person name="Yin C."/>
        </authorList>
    </citation>
    <scope>NUCLEOTIDE SEQUENCE [LARGE SCALE GENOMIC DNA]</scope>
    <source>
        <strain evidence="3 4">Ae27</strain>
    </source>
</reference>
<dbReference type="GO" id="GO:0003677">
    <property type="term" value="F:DNA binding"/>
    <property type="evidence" value="ECO:0007669"/>
    <property type="project" value="InterPro"/>
</dbReference>
<dbReference type="GO" id="GO:0006260">
    <property type="term" value="P:DNA replication"/>
    <property type="evidence" value="ECO:0007669"/>
    <property type="project" value="InterPro"/>
</dbReference>
<evidence type="ECO:0000313" key="4">
    <source>
        <dbReference type="Proteomes" id="UP000570474"/>
    </source>
</evidence>
<dbReference type="InterPro" id="IPR002694">
    <property type="entry name" value="Znf_CHC2"/>
</dbReference>
<dbReference type="GO" id="GO:0008270">
    <property type="term" value="F:zinc ion binding"/>
    <property type="evidence" value="ECO:0007669"/>
    <property type="project" value="InterPro"/>
</dbReference>
<gene>
    <name evidence="3" type="ORF">HGH92_03060</name>
</gene>
<evidence type="ECO:0000256" key="1">
    <source>
        <dbReference type="SAM" id="MobiDB-lite"/>
    </source>
</evidence>
<feature type="region of interest" description="Disordered" evidence="1">
    <location>
        <begin position="94"/>
        <end position="118"/>
    </location>
</feature>
<sequence>MKNLMCAEAKQIDLVDYLASLGHQPEKIRNQDYWYLSPLRDEKTPSFKVNRQLNVWYDHGTGKGGNLVDFGTLYFNCSVANLLQRLSQNRPAPAFSFHPPTTLGSQHPAPASFAGEKKDTPDSKIVILDARPLKEQSLLDYLQKRCIPVEIACRFCKEVDFLLYGKKRTVIGFQNNAGGYELRNENFKGSSSPKDITLQIGKHSEGLAVFEGFFSFLSFQTINRSKEAPLPDCLVLNSLSFFERSRPIMEEYNQVHLILDRDTAGISSTRKALEWNTGKQDKYLDRSEFYKGHKDLNDWFIHHRQSQRESQRIAKRL</sequence>
<protein>
    <submittedName>
        <fullName evidence="3">DNA primase</fullName>
    </submittedName>
</protein>
<organism evidence="3 4">
    <name type="scientific">Chitinophaga varians</name>
    <dbReference type="NCBI Taxonomy" id="2202339"/>
    <lineage>
        <taxon>Bacteria</taxon>
        <taxon>Pseudomonadati</taxon>
        <taxon>Bacteroidota</taxon>
        <taxon>Chitinophagia</taxon>
        <taxon>Chitinophagales</taxon>
        <taxon>Chitinophagaceae</taxon>
        <taxon>Chitinophaga</taxon>
    </lineage>
</organism>
<dbReference type="RefSeq" id="WP_168869281.1">
    <property type="nucleotide sequence ID" value="NZ_JABAIA010000001.1"/>
</dbReference>
<dbReference type="SUPFAM" id="SSF57783">
    <property type="entry name" value="Zinc beta-ribbon"/>
    <property type="match status" value="1"/>
</dbReference>
<feature type="domain" description="Zinc finger CHC2-type" evidence="2">
    <location>
        <begin position="28"/>
        <end position="86"/>
    </location>
</feature>
<dbReference type="InterPro" id="IPR036977">
    <property type="entry name" value="DNA_primase_Znf_CHC2"/>
</dbReference>
<dbReference type="Gene3D" id="3.90.580.10">
    <property type="entry name" value="Zinc finger, CHC2-type domain"/>
    <property type="match status" value="1"/>
</dbReference>
<evidence type="ECO:0000313" key="3">
    <source>
        <dbReference type="EMBL" id="NLR63275.1"/>
    </source>
</evidence>
<dbReference type="Proteomes" id="UP000570474">
    <property type="component" value="Unassembled WGS sequence"/>
</dbReference>
<proteinExistence type="predicted"/>
<evidence type="ECO:0000259" key="2">
    <source>
        <dbReference type="Pfam" id="PF01807"/>
    </source>
</evidence>
<comment type="caution">
    <text evidence="3">The sequence shown here is derived from an EMBL/GenBank/DDBJ whole genome shotgun (WGS) entry which is preliminary data.</text>
</comment>
<dbReference type="EMBL" id="JABAIA010000001">
    <property type="protein sequence ID" value="NLR63275.1"/>
    <property type="molecule type" value="Genomic_DNA"/>
</dbReference>
<dbReference type="Pfam" id="PF01807">
    <property type="entry name" value="Zn_ribbon_DnaG"/>
    <property type="match status" value="1"/>
</dbReference>
<accession>A0A847RRB7</accession>
<dbReference type="GO" id="GO:0003899">
    <property type="term" value="F:DNA-directed RNA polymerase activity"/>
    <property type="evidence" value="ECO:0007669"/>
    <property type="project" value="InterPro"/>
</dbReference>